<dbReference type="Pfam" id="PF00098">
    <property type="entry name" value="zf-CCHC"/>
    <property type="match status" value="1"/>
</dbReference>
<dbReference type="SMART" id="SM00343">
    <property type="entry name" value="ZnF_C2HC"/>
    <property type="match status" value="1"/>
</dbReference>
<dbReference type="AlphaFoldDB" id="A0A8C0HIX9"/>
<dbReference type="Gene3D" id="1.10.375.10">
    <property type="entry name" value="Human Immunodeficiency Virus Type 1 Capsid Protein"/>
    <property type="match status" value="1"/>
</dbReference>
<dbReference type="Proteomes" id="UP000694555">
    <property type="component" value="Unplaced"/>
</dbReference>
<reference evidence="4" key="1">
    <citation type="submission" date="2025-08" db="UniProtKB">
        <authorList>
            <consortium name="Ensembl"/>
        </authorList>
    </citation>
    <scope>IDENTIFICATION</scope>
</reference>
<dbReference type="SUPFAM" id="SSF47943">
    <property type="entry name" value="Retrovirus capsid protein, N-terminal core domain"/>
    <property type="match status" value="1"/>
</dbReference>
<dbReference type="Ensembl" id="ENSBJAT00000009377.1">
    <property type="protein sequence ID" value="ENSBJAP00000009113.1"/>
    <property type="gene ID" value="ENSBJAG00000006292.1"/>
</dbReference>
<organism evidence="4 5">
    <name type="scientific">Buteo japonicus</name>
    <dbReference type="NCBI Taxonomy" id="224669"/>
    <lineage>
        <taxon>Eukaryota</taxon>
        <taxon>Metazoa</taxon>
        <taxon>Chordata</taxon>
        <taxon>Craniata</taxon>
        <taxon>Vertebrata</taxon>
        <taxon>Euteleostomi</taxon>
        <taxon>Archelosauria</taxon>
        <taxon>Archosauria</taxon>
        <taxon>Dinosauria</taxon>
        <taxon>Saurischia</taxon>
        <taxon>Theropoda</taxon>
        <taxon>Coelurosauria</taxon>
        <taxon>Aves</taxon>
        <taxon>Neognathae</taxon>
        <taxon>Neoaves</taxon>
        <taxon>Telluraves</taxon>
        <taxon>Accipitrimorphae</taxon>
        <taxon>Accipitriformes</taxon>
        <taxon>Accipitridae</taxon>
        <taxon>Accipitrinae</taxon>
        <taxon>Buteo</taxon>
    </lineage>
</organism>
<dbReference type="GO" id="GO:0003676">
    <property type="term" value="F:nucleic acid binding"/>
    <property type="evidence" value="ECO:0007669"/>
    <property type="project" value="InterPro"/>
</dbReference>
<dbReference type="GO" id="GO:0008270">
    <property type="term" value="F:zinc ion binding"/>
    <property type="evidence" value="ECO:0007669"/>
    <property type="project" value="UniProtKB-KW"/>
</dbReference>
<dbReference type="InterPro" id="IPR001878">
    <property type="entry name" value="Znf_CCHC"/>
</dbReference>
<keyword evidence="1" id="KW-0862">Zinc</keyword>
<dbReference type="PROSITE" id="PS50158">
    <property type="entry name" value="ZF_CCHC"/>
    <property type="match status" value="1"/>
</dbReference>
<keyword evidence="5" id="KW-1185">Reference proteome</keyword>
<dbReference type="SUPFAM" id="SSF57756">
    <property type="entry name" value="Retrovirus zinc finger-like domains"/>
    <property type="match status" value="1"/>
</dbReference>
<protein>
    <recommendedName>
        <fullName evidence="3">CCHC-type domain-containing protein</fullName>
    </recommendedName>
</protein>
<evidence type="ECO:0000256" key="1">
    <source>
        <dbReference type="PROSITE-ProRule" id="PRU00047"/>
    </source>
</evidence>
<feature type="compositionally biased region" description="Pro residues" evidence="2">
    <location>
        <begin position="147"/>
        <end position="168"/>
    </location>
</feature>
<dbReference type="InterPro" id="IPR050462">
    <property type="entry name" value="Retroviral_Gag-Pol_poly"/>
</dbReference>
<feature type="domain" description="CCHC-type" evidence="3">
    <location>
        <begin position="453"/>
        <end position="468"/>
    </location>
</feature>
<dbReference type="InterPro" id="IPR008919">
    <property type="entry name" value="Retrov_capsid_N"/>
</dbReference>
<dbReference type="InterPro" id="IPR036875">
    <property type="entry name" value="Znf_CCHC_sf"/>
</dbReference>
<dbReference type="SUPFAM" id="SSF47836">
    <property type="entry name" value="Retroviral matrix proteins"/>
    <property type="match status" value="1"/>
</dbReference>
<dbReference type="Gene3D" id="4.10.60.10">
    <property type="entry name" value="Zinc finger, CCHC-type"/>
    <property type="match status" value="1"/>
</dbReference>
<dbReference type="InterPro" id="IPR003036">
    <property type="entry name" value="Gag_P30"/>
</dbReference>
<evidence type="ECO:0000313" key="4">
    <source>
        <dbReference type="Ensembl" id="ENSBJAP00000009113.1"/>
    </source>
</evidence>
<name>A0A8C0HIX9_9AVES</name>
<dbReference type="InterPro" id="IPR010999">
    <property type="entry name" value="Retrovr_matrix"/>
</dbReference>
<dbReference type="PANTHER" id="PTHR33166">
    <property type="entry name" value="GAG_P30 DOMAIN-CONTAINING PROTEIN"/>
    <property type="match status" value="1"/>
</dbReference>
<dbReference type="GO" id="GO:0019068">
    <property type="term" value="P:virion assembly"/>
    <property type="evidence" value="ECO:0007669"/>
    <property type="project" value="InterPro"/>
</dbReference>
<feature type="region of interest" description="Disordered" evidence="2">
    <location>
        <begin position="122"/>
        <end position="187"/>
    </location>
</feature>
<keyword evidence="1" id="KW-0863">Zinc-finger</keyword>
<proteinExistence type="predicted"/>
<evidence type="ECO:0000256" key="2">
    <source>
        <dbReference type="SAM" id="MobiDB-lite"/>
    </source>
</evidence>
<evidence type="ECO:0000259" key="3">
    <source>
        <dbReference type="PROSITE" id="PS50158"/>
    </source>
</evidence>
<reference evidence="4" key="2">
    <citation type="submission" date="2025-09" db="UniProtKB">
        <authorList>
            <consortium name="Ensembl"/>
        </authorList>
    </citation>
    <scope>IDENTIFICATION</scope>
</reference>
<accession>A0A8C0HIX9</accession>
<keyword evidence="1" id="KW-0479">Metal-binding</keyword>
<dbReference type="Pfam" id="PF02093">
    <property type="entry name" value="Gag_p30"/>
    <property type="match status" value="1"/>
</dbReference>
<evidence type="ECO:0000313" key="5">
    <source>
        <dbReference type="Proteomes" id="UP000694555"/>
    </source>
</evidence>
<sequence length="479" mass="55791">MGQKKSKPSDSMEGGPEVRLPDIQVDGPLGLMIAHWDDWPLSQGKSIEKMIYYCMEVWGGKQIRRDRVFWPVFGTFEDWICQALNIYVNSKEPFSLEESEYASLWIRLDTRIHVFALSEKNHRKKTKNSEELPTPPPPYVPHALVPDPTPPSSSLPTAPDPDLFPPSSPEEIRRITRSQTRRKEQSEERLYPLREIAMGGPQPGMGFVSVPLNSGDVREFKKEMGNLLEDPLGVSESLDQFLGPNVYTWEELQAILGILFTVEEREMIRRAGMRVWDQQHQHGPGADIKWPLQRPNWDNQNAEHRTHMADLRTIIVQGIRESVPRGQNINKAFSEHQKKDETPTEWLERLRKNLQLYSGLDPATPVGQALLKTQFVAKSWVDIRKKLEKLEDWQERGLDELLREAQKVYVRREEEIQKKQARILVAAVREGQRRKERSQRSQGDIKDLRQVECFYCQKKGHMKRNCRKRIQDEQMFKED</sequence>